<feature type="compositionally biased region" description="Basic and acidic residues" evidence="7">
    <location>
        <begin position="16"/>
        <end position="25"/>
    </location>
</feature>
<evidence type="ECO:0000256" key="6">
    <source>
        <dbReference type="ARBA" id="ARBA00023239"/>
    </source>
</evidence>
<dbReference type="GO" id="GO:0006144">
    <property type="term" value="P:purine nucleobase metabolic process"/>
    <property type="evidence" value="ECO:0007669"/>
    <property type="project" value="UniProtKB-KW"/>
</dbReference>
<feature type="compositionally biased region" description="Low complexity" evidence="7">
    <location>
        <begin position="38"/>
        <end position="50"/>
    </location>
</feature>
<sequence>MAALVVRRLVRHGRPLPRERLEQRTKRGGTPAAGSEVRPSTRTPARRSTAGRQGGGTFLTEPAGVDAFNALPGDAAHAALLACCASPVFAAEVTARRPYSDAADLHRVAAAALARLDWDDVADALAAHPRIGERAAGPDREAAWSRAEQSGMDAADDALRRALAEGNRAYEARFGHVYLVCASGLGPGALFAALRVRLGNDPGAERAVVRAELAKITALRLDRITGGGR</sequence>
<evidence type="ECO:0000256" key="7">
    <source>
        <dbReference type="SAM" id="MobiDB-lite"/>
    </source>
</evidence>
<dbReference type="Proteomes" id="UP000431901">
    <property type="component" value="Unassembled WGS sequence"/>
</dbReference>
<dbReference type="InterPro" id="IPR036778">
    <property type="entry name" value="OHCU_decarboxylase_sf"/>
</dbReference>
<dbReference type="PANTHER" id="PTHR43466">
    <property type="entry name" value="2-OXO-4-HYDROXY-4-CARBOXY-5-UREIDOIMIDAZOLINE DECARBOXYLASE-RELATED"/>
    <property type="match status" value="1"/>
</dbReference>
<evidence type="ECO:0000313" key="9">
    <source>
        <dbReference type="EMBL" id="MXQ63348.1"/>
    </source>
</evidence>
<keyword evidence="6 9" id="KW-0456">Lyase</keyword>
<evidence type="ECO:0000256" key="5">
    <source>
        <dbReference type="ARBA" id="ARBA00022793"/>
    </source>
</evidence>
<gene>
    <name evidence="9" type="primary">uraD</name>
    <name evidence="9" type="ORF">GQ466_04810</name>
</gene>
<evidence type="ECO:0000256" key="1">
    <source>
        <dbReference type="ARBA" id="ARBA00001163"/>
    </source>
</evidence>
<dbReference type="EMBL" id="WUTW01000001">
    <property type="protein sequence ID" value="MXQ63348.1"/>
    <property type="molecule type" value="Genomic_DNA"/>
</dbReference>
<keyword evidence="4" id="KW-0659">Purine metabolism</keyword>
<dbReference type="InterPro" id="IPR017595">
    <property type="entry name" value="OHCU_decarboxylase-2"/>
</dbReference>
<dbReference type="AlphaFoldDB" id="A0A6I4W1Z5"/>
<comment type="catalytic activity">
    <reaction evidence="1">
        <text>5-hydroxy-2-oxo-4-ureido-2,5-dihydro-1H-imidazole-5-carboxylate + H(+) = (S)-allantoin + CO2</text>
        <dbReference type="Rhea" id="RHEA:26301"/>
        <dbReference type="ChEBI" id="CHEBI:15378"/>
        <dbReference type="ChEBI" id="CHEBI:15678"/>
        <dbReference type="ChEBI" id="CHEBI:16526"/>
        <dbReference type="ChEBI" id="CHEBI:58639"/>
        <dbReference type="EC" id="4.1.1.97"/>
    </reaction>
</comment>
<evidence type="ECO:0000256" key="3">
    <source>
        <dbReference type="ARBA" id="ARBA00012257"/>
    </source>
</evidence>
<dbReference type="Pfam" id="PF09349">
    <property type="entry name" value="OHCU_decarbox"/>
    <property type="match status" value="1"/>
</dbReference>
<dbReference type="NCBIfam" id="TIGR03180">
    <property type="entry name" value="UraD_2"/>
    <property type="match status" value="1"/>
</dbReference>
<evidence type="ECO:0000313" key="10">
    <source>
        <dbReference type="Proteomes" id="UP000431901"/>
    </source>
</evidence>
<name>A0A6I4W1Z5_9ACTN</name>
<dbReference type="NCBIfam" id="NF010372">
    <property type="entry name" value="PRK13798.1"/>
    <property type="match status" value="1"/>
</dbReference>
<evidence type="ECO:0000256" key="4">
    <source>
        <dbReference type="ARBA" id="ARBA00022631"/>
    </source>
</evidence>
<protein>
    <recommendedName>
        <fullName evidence="3">2-oxo-4-hydroxy-4-carboxy-5-ureidoimidazoline decarboxylase</fullName>
        <ecNumber evidence="3">4.1.1.97</ecNumber>
    </recommendedName>
</protein>
<accession>A0A6I4W1Z5</accession>
<keyword evidence="10" id="KW-1185">Reference proteome</keyword>
<dbReference type="GO" id="GO:0051997">
    <property type="term" value="F:2-oxo-4-hydroxy-4-carboxy-5-ureidoimidazoline decarboxylase activity"/>
    <property type="evidence" value="ECO:0007669"/>
    <property type="project" value="UniProtKB-EC"/>
</dbReference>
<comment type="caution">
    <text evidence="9">The sequence shown here is derived from an EMBL/GenBank/DDBJ whole genome shotgun (WGS) entry which is preliminary data.</text>
</comment>
<feature type="region of interest" description="Disordered" evidence="7">
    <location>
        <begin position="15"/>
        <end position="58"/>
    </location>
</feature>
<evidence type="ECO:0000256" key="2">
    <source>
        <dbReference type="ARBA" id="ARBA00004754"/>
    </source>
</evidence>
<dbReference type="SUPFAM" id="SSF158694">
    <property type="entry name" value="UraD-Like"/>
    <property type="match status" value="1"/>
</dbReference>
<proteinExistence type="predicted"/>
<comment type="pathway">
    <text evidence="2">Purine metabolism; urate degradation; (S)-allantoin from urate: step 3/3.</text>
</comment>
<reference evidence="9 10" key="1">
    <citation type="submission" date="2019-12" db="EMBL/GenBank/DDBJ databases">
        <title>Nocardia macrotermitis sp. nov. and Nocardia aurantia sp. nov., isolated from the gut of the fungus growing-termite Macrotermes natalensis.</title>
        <authorList>
            <person name="Christine B."/>
            <person name="Rene B."/>
        </authorList>
    </citation>
    <scope>NUCLEOTIDE SEQUENCE [LARGE SCALE GENOMIC DNA]</scope>
    <source>
        <strain evidence="9 10">DSM 102126</strain>
    </source>
</reference>
<organism evidence="9 10">
    <name type="scientific">Actinomadura rayongensis</name>
    <dbReference type="NCBI Taxonomy" id="1429076"/>
    <lineage>
        <taxon>Bacteria</taxon>
        <taxon>Bacillati</taxon>
        <taxon>Actinomycetota</taxon>
        <taxon>Actinomycetes</taxon>
        <taxon>Streptosporangiales</taxon>
        <taxon>Thermomonosporaceae</taxon>
        <taxon>Actinomadura</taxon>
    </lineage>
</organism>
<dbReference type="GO" id="GO:0019628">
    <property type="term" value="P:urate catabolic process"/>
    <property type="evidence" value="ECO:0007669"/>
    <property type="project" value="TreeGrafter"/>
</dbReference>
<dbReference type="OrthoDB" id="5243781at2"/>
<dbReference type="Gene3D" id="1.10.3330.10">
    <property type="entry name" value="Oxo-4-hydroxy-4-carboxy-5-ureidoimidazoline decarboxylase"/>
    <property type="match status" value="1"/>
</dbReference>
<dbReference type="InterPro" id="IPR018020">
    <property type="entry name" value="OHCU_decarboxylase"/>
</dbReference>
<dbReference type="PANTHER" id="PTHR43466:SF1">
    <property type="entry name" value="2-OXO-4-HYDROXY-4-CARBOXY-5-UREIDOIMIDAZOLINE DECARBOXYLASE-RELATED"/>
    <property type="match status" value="1"/>
</dbReference>
<keyword evidence="5" id="KW-0210">Decarboxylase</keyword>
<feature type="domain" description="Oxo-4-hydroxy-4-carboxy-5-ureidoimidazoline decarboxylase" evidence="8">
    <location>
        <begin position="69"/>
        <end position="222"/>
    </location>
</feature>
<evidence type="ECO:0000259" key="8">
    <source>
        <dbReference type="Pfam" id="PF09349"/>
    </source>
</evidence>
<dbReference type="EC" id="4.1.1.97" evidence="3"/>